<sequence length="101" mass="11443">MSQNHQLVRIYTLEGEAPVDDVLRFLHDEERVSGVTLIRAVAGYGDSGKLHTTALLSLSLQLPLIIEFFDTSERVAAVIPRLRERFELRHIVHWPVTVDAP</sequence>
<dbReference type="Gene3D" id="3.30.70.120">
    <property type="match status" value="1"/>
</dbReference>
<organism evidence="2 3">
    <name type="scientific">Methylomarinovum caldicuralii</name>
    <dbReference type="NCBI Taxonomy" id="438856"/>
    <lineage>
        <taxon>Bacteria</taxon>
        <taxon>Pseudomonadati</taxon>
        <taxon>Pseudomonadota</taxon>
        <taxon>Gammaproteobacteria</taxon>
        <taxon>Methylococcales</taxon>
        <taxon>Methylothermaceae</taxon>
        <taxon>Methylomarinovum</taxon>
    </lineage>
</organism>
<evidence type="ECO:0008006" key="4">
    <source>
        <dbReference type="Google" id="ProtNLM"/>
    </source>
</evidence>
<name>A0AAU9CVR5_9GAMM</name>
<dbReference type="PANTHER" id="PTHR35983:SF1">
    <property type="entry name" value="UPF0166 PROTEIN TM_0021"/>
    <property type="match status" value="1"/>
</dbReference>
<dbReference type="RefSeq" id="WP_317704438.1">
    <property type="nucleotide sequence ID" value="NZ_AP024714.1"/>
</dbReference>
<evidence type="ECO:0000256" key="1">
    <source>
        <dbReference type="ARBA" id="ARBA00010554"/>
    </source>
</evidence>
<accession>A0AAU9CVR5</accession>
<comment type="similarity">
    <text evidence="1">Belongs to the UPF0166 family.</text>
</comment>
<keyword evidence="3" id="KW-1185">Reference proteome</keyword>
<evidence type="ECO:0000313" key="3">
    <source>
        <dbReference type="Proteomes" id="UP001321825"/>
    </source>
</evidence>
<dbReference type="EMBL" id="AP024714">
    <property type="protein sequence ID" value="BCX82027.1"/>
    <property type="molecule type" value="Genomic_DNA"/>
</dbReference>
<dbReference type="InterPro" id="IPR003793">
    <property type="entry name" value="UPF0166"/>
</dbReference>
<dbReference type="AlphaFoldDB" id="A0AAU9CVR5"/>
<protein>
    <recommendedName>
        <fullName evidence="4">DUF190 domain-containing protein</fullName>
    </recommendedName>
</protein>
<dbReference type="Pfam" id="PF02641">
    <property type="entry name" value="DUF190"/>
    <property type="match status" value="1"/>
</dbReference>
<gene>
    <name evidence="2" type="ORF">MIT9_P1609</name>
</gene>
<reference evidence="3" key="1">
    <citation type="journal article" date="2024" name="Int. J. Syst. Evol. Microbiol.">
        <title>Methylomarinovum tepidoasis sp. nov., a moderately thermophilic methanotroph of the family Methylothermaceae isolated from a deep-sea hydrothermal field.</title>
        <authorList>
            <person name="Hirayama H."/>
            <person name="Takaki Y."/>
            <person name="Abe M."/>
            <person name="Miyazaki M."/>
            <person name="Uematsu K."/>
            <person name="Matsui Y."/>
            <person name="Takai K."/>
        </authorList>
    </citation>
    <scope>NUCLEOTIDE SEQUENCE [LARGE SCALE GENOMIC DNA]</scope>
    <source>
        <strain evidence="3">IT-9</strain>
    </source>
</reference>
<dbReference type="PANTHER" id="PTHR35983">
    <property type="entry name" value="UPF0166 PROTEIN TM_0021"/>
    <property type="match status" value="1"/>
</dbReference>
<dbReference type="Proteomes" id="UP001321825">
    <property type="component" value="Chromosome"/>
</dbReference>
<dbReference type="InterPro" id="IPR011322">
    <property type="entry name" value="N-reg_PII-like_a/b"/>
</dbReference>
<dbReference type="SUPFAM" id="SSF54913">
    <property type="entry name" value="GlnB-like"/>
    <property type="match status" value="1"/>
</dbReference>
<dbReference type="KEGG" id="mcau:MIT9_P1609"/>
<proteinExistence type="inferred from homology"/>
<evidence type="ECO:0000313" key="2">
    <source>
        <dbReference type="EMBL" id="BCX82027.1"/>
    </source>
</evidence>
<dbReference type="InterPro" id="IPR015867">
    <property type="entry name" value="N-reg_PII/ATP_PRibTrfase_C"/>
</dbReference>